<organism evidence="3 4">
    <name type="scientific">Heterocephalus glaber</name>
    <name type="common">Naked mole rat</name>
    <dbReference type="NCBI Taxonomy" id="10181"/>
    <lineage>
        <taxon>Eukaryota</taxon>
        <taxon>Metazoa</taxon>
        <taxon>Chordata</taxon>
        <taxon>Craniata</taxon>
        <taxon>Vertebrata</taxon>
        <taxon>Euteleostomi</taxon>
        <taxon>Mammalia</taxon>
        <taxon>Eutheria</taxon>
        <taxon>Euarchontoglires</taxon>
        <taxon>Glires</taxon>
        <taxon>Rodentia</taxon>
        <taxon>Hystricomorpha</taxon>
        <taxon>Bathyergidae</taxon>
        <taxon>Heterocephalus</taxon>
    </lineage>
</organism>
<evidence type="ECO:0000259" key="2">
    <source>
        <dbReference type="PROSITE" id="PS50050"/>
    </source>
</evidence>
<dbReference type="PANTHER" id="PTHR47220">
    <property type="entry name" value="TUMOR NECROSIS FACTOR RECEPTOR SUPERFAMILY MEMBER 25"/>
    <property type="match status" value="1"/>
</dbReference>
<dbReference type="Pfam" id="PF00020">
    <property type="entry name" value="TNFR_c6"/>
    <property type="match status" value="1"/>
</dbReference>
<gene>
    <name evidence="4" type="primary">Tnfrsf25</name>
</gene>
<dbReference type="Gene3D" id="2.10.50.10">
    <property type="entry name" value="Tumor Necrosis Factor Receptor, subunit A, domain 2"/>
    <property type="match status" value="1"/>
</dbReference>
<feature type="repeat" description="TNFR-Cys" evidence="1">
    <location>
        <begin position="59"/>
        <end position="102"/>
    </location>
</feature>
<evidence type="ECO:0000256" key="1">
    <source>
        <dbReference type="PROSITE-ProRule" id="PRU00206"/>
    </source>
</evidence>
<dbReference type="GO" id="GO:0005886">
    <property type="term" value="C:plasma membrane"/>
    <property type="evidence" value="ECO:0007669"/>
    <property type="project" value="TreeGrafter"/>
</dbReference>
<dbReference type="Proteomes" id="UP000694906">
    <property type="component" value="Unplaced"/>
</dbReference>
<comment type="caution">
    <text evidence="1">Lacks conserved residue(s) required for the propagation of feature annotation.</text>
</comment>
<evidence type="ECO:0000313" key="4">
    <source>
        <dbReference type="RefSeq" id="XP_021099039.1"/>
    </source>
</evidence>
<feature type="domain" description="TNFR-Cys" evidence="2">
    <location>
        <begin position="59"/>
        <end position="102"/>
    </location>
</feature>
<dbReference type="PANTHER" id="PTHR47220:SF1">
    <property type="entry name" value="TUMOR NECROSIS FACTOR RECEPTOR SUPERFAMILY MEMBER 25"/>
    <property type="match status" value="1"/>
</dbReference>
<proteinExistence type="predicted"/>
<name>A0AAX6RRI2_HETGA</name>
<dbReference type="AlphaFoldDB" id="A0AAX6RRI2"/>
<sequence>MRLGSASLSSRGSCSCCCWVSGVRAALLAPGVTVAVTSRRGYYLKARCTEHCGDATCLPCPQGTFLARENHYNVHCTRCQACDEEASQVVLKNCSAVADTRCGCAPGQLVDCSVKPCVASSPFRCLPCLDCKPPENHTPTPCFGRDSSCGPCLPGFYEHSSGCASCPT</sequence>
<dbReference type="SUPFAM" id="SSF57586">
    <property type="entry name" value="TNF receptor-like"/>
    <property type="match status" value="2"/>
</dbReference>
<reference evidence="4" key="1">
    <citation type="submission" date="2025-08" db="UniProtKB">
        <authorList>
            <consortium name="RefSeq"/>
        </authorList>
    </citation>
    <scope>IDENTIFICATION</scope>
</reference>
<dbReference type="InterPro" id="IPR022329">
    <property type="entry name" value="TNFR_25"/>
</dbReference>
<dbReference type="PROSITE" id="PS50050">
    <property type="entry name" value="TNFR_NGFR_2"/>
    <property type="match status" value="1"/>
</dbReference>
<dbReference type="GeneID" id="110345584"/>
<accession>A0AAX6RRI2</accession>
<dbReference type="CTD" id="8718"/>
<evidence type="ECO:0000313" key="3">
    <source>
        <dbReference type="Proteomes" id="UP000694906"/>
    </source>
</evidence>
<dbReference type="SMART" id="SM00208">
    <property type="entry name" value="TNFR"/>
    <property type="match status" value="1"/>
</dbReference>
<dbReference type="RefSeq" id="XP_021099039.1">
    <property type="nucleotide sequence ID" value="XM_021243380.1"/>
</dbReference>
<protein>
    <submittedName>
        <fullName evidence="4">Tumor necrosis factor receptor superfamily member 25 isoform X1</fullName>
    </submittedName>
</protein>
<dbReference type="PROSITE" id="PS00652">
    <property type="entry name" value="TNFR_NGFR_1"/>
    <property type="match status" value="1"/>
</dbReference>
<keyword evidence="4" id="KW-0675">Receptor</keyword>
<keyword evidence="3" id="KW-1185">Reference proteome</keyword>
<dbReference type="InterPro" id="IPR001368">
    <property type="entry name" value="TNFR/NGFR_Cys_rich_reg"/>
</dbReference>